<accession>A0ABT5E8H8</accession>
<reference evidence="3 4" key="1">
    <citation type="submission" date="2022-11" db="EMBL/GenBank/DDBJ databases">
        <title>Minimal conservation of predation-associated metabolite biosynthetic gene clusters underscores biosynthetic potential of Myxococcota including descriptions for ten novel species: Archangium lansinium sp. nov., Myxococcus landrumus sp. nov., Nannocystis bai.</title>
        <authorList>
            <person name="Ahearne A."/>
            <person name="Stevens C."/>
            <person name="Dowd S."/>
        </authorList>
    </citation>
    <scope>NUCLEOTIDE SEQUENCE [LARGE SCALE GENOMIC DNA]</scope>
    <source>
        <strain evidence="3 4">BB15-2</strain>
    </source>
</reference>
<dbReference type="Pfam" id="PF22106">
    <property type="entry name" value="NGO1945_C"/>
    <property type="match status" value="1"/>
</dbReference>
<keyword evidence="3" id="KW-0238">DNA-binding</keyword>
<dbReference type="RefSeq" id="WP_272090666.1">
    <property type="nucleotide sequence ID" value="NZ_JAQNDL010000003.1"/>
</dbReference>
<keyword evidence="4" id="KW-1185">Reference proteome</keyword>
<feature type="domain" description="NGO1945-like C-terminal" evidence="2">
    <location>
        <begin position="166"/>
        <end position="255"/>
    </location>
</feature>
<evidence type="ECO:0000313" key="3">
    <source>
        <dbReference type="EMBL" id="MDC0722164.1"/>
    </source>
</evidence>
<comment type="caution">
    <text evidence="3">The sequence shown here is derived from an EMBL/GenBank/DDBJ whole genome shotgun (WGS) entry which is preliminary data.</text>
</comment>
<name>A0ABT5E8H8_9BACT</name>
<feature type="domain" description="Putative DNA-binding" evidence="1">
    <location>
        <begin position="27"/>
        <end position="112"/>
    </location>
</feature>
<gene>
    <name evidence="3" type="ORF">POL25_35005</name>
</gene>
<dbReference type="Gene3D" id="1.10.150.690">
    <property type="entry name" value="DUF2063"/>
    <property type="match status" value="1"/>
</dbReference>
<dbReference type="EMBL" id="JAQNDL010000003">
    <property type="protein sequence ID" value="MDC0722164.1"/>
    <property type="molecule type" value="Genomic_DNA"/>
</dbReference>
<sequence>MSGEEAWIRAFAASVIELEAPAAVKADVQGFLAGHGVPAEALVALPEAAAERLAIYRTMVHGRLRGAVEDFLPNTATRLGRLRLRLEIAQFVAEAAPVAPYFWRVTGEFLRWARPRWAVDTTLPDYLLELALHEWSDAELGNLPAGGEAASGKPLALDGPVQFDGTVRLRRYRWAVHRASATEAPPAEATALLQYRDRSDHQVKTLELTPRAAAVTERLLAGEPLQGALQGACAELGVALDDELLAAMAGYFADLAERGALLGAA</sequence>
<proteinExistence type="predicted"/>
<evidence type="ECO:0000259" key="1">
    <source>
        <dbReference type="Pfam" id="PF09836"/>
    </source>
</evidence>
<dbReference type="Pfam" id="PF09836">
    <property type="entry name" value="DUF2063"/>
    <property type="match status" value="1"/>
</dbReference>
<evidence type="ECO:0000259" key="2">
    <source>
        <dbReference type="Pfam" id="PF22106"/>
    </source>
</evidence>
<dbReference type="Proteomes" id="UP001221686">
    <property type="component" value="Unassembled WGS sequence"/>
</dbReference>
<organism evidence="3 4">
    <name type="scientific">Nannocystis bainbridge</name>
    <dbReference type="NCBI Taxonomy" id="2995303"/>
    <lineage>
        <taxon>Bacteria</taxon>
        <taxon>Pseudomonadati</taxon>
        <taxon>Myxococcota</taxon>
        <taxon>Polyangia</taxon>
        <taxon>Nannocystales</taxon>
        <taxon>Nannocystaceae</taxon>
        <taxon>Nannocystis</taxon>
    </lineage>
</organism>
<dbReference type="GO" id="GO:0003677">
    <property type="term" value="F:DNA binding"/>
    <property type="evidence" value="ECO:0007669"/>
    <property type="project" value="UniProtKB-KW"/>
</dbReference>
<dbReference type="InterPro" id="IPR054098">
    <property type="entry name" value="NGO1945-like_C"/>
</dbReference>
<dbReference type="InterPro" id="IPR018640">
    <property type="entry name" value="DUF2063"/>
</dbReference>
<protein>
    <submittedName>
        <fullName evidence="3">DNA-binding domain-containing protein</fullName>
    </submittedName>
</protein>
<evidence type="ECO:0000313" key="4">
    <source>
        <dbReference type="Proteomes" id="UP001221686"/>
    </source>
</evidence>
<dbReference type="InterPro" id="IPR044922">
    <property type="entry name" value="DUF2063_N_sf"/>
</dbReference>